<reference evidence="19 20" key="1">
    <citation type="submission" date="2025-04" db="UniProtKB">
        <authorList>
            <consortium name="RefSeq"/>
        </authorList>
    </citation>
    <scope>IDENTIFICATION</scope>
</reference>
<keyword evidence="8" id="KW-0677">Repeat</keyword>
<dbReference type="GO" id="GO:0005868">
    <property type="term" value="C:cytoplasmic dynein complex"/>
    <property type="evidence" value="ECO:0007669"/>
    <property type="project" value="InterPro"/>
</dbReference>
<gene>
    <name evidence="19 20" type="primary">Dync1i2</name>
</gene>
<dbReference type="PANTHER" id="PTHR12442">
    <property type="entry name" value="DYNEIN INTERMEDIATE CHAIN"/>
    <property type="match status" value="1"/>
</dbReference>
<name>A0A6P5PE57_MUSCR</name>
<dbReference type="InterPro" id="IPR001680">
    <property type="entry name" value="WD40_rpt"/>
</dbReference>
<keyword evidence="11" id="KW-0505">Motor protein</keyword>
<dbReference type="GO" id="GO:0005874">
    <property type="term" value="C:microtubule"/>
    <property type="evidence" value="ECO:0007669"/>
    <property type="project" value="UniProtKB-KW"/>
</dbReference>
<keyword evidence="10" id="KW-0243">Dynein</keyword>
<keyword evidence="6" id="KW-0853">WD repeat</keyword>
<proteinExistence type="inferred from homology"/>
<feature type="compositionally biased region" description="Low complexity" evidence="17">
    <location>
        <begin position="82"/>
        <end position="91"/>
    </location>
</feature>
<dbReference type="SUPFAM" id="SSF50978">
    <property type="entry name" value="WD40 repeat-like"/>
    <property type="match status" value="1"/>
</dbReference>
<dbReference type="CTD" id="1781"/>
<evidence type="ECO:0000256" key="16">
    <source>
        <dbReference type="ARBA" id="ARBA00045429"/>
    </source>
</evidence>
<dbReference type="SMART" id="SM00320">
    <property type="entry name" value="WD40"/>
    <property type="match status" value="5"/>
</dbReference>
<evidence type="ECO:0000256" key="12">
    <source>
        <dbReference type="ARBA" id="ARBA00023212"/>
    </source>
</evidence>
<dbReference type="InterPro" id="IPR036322">
    <property type="entry name" value="WD40_repeat_dom_sf"/>
</dbReference>
<dbReference type="InterPro" id="IPR015943">
    <property type="entry name" value="WD40/YVTN_repeat-like_dom_sf"/>
</dbReference>
<feature type="compositionally biased region" description="Basic and acidic residues" evidence="17">
    <location>
        <begin position="1"/>
        <end position="13"/>
    </location>
</feature>
<dbReference type="Gene3D" id="2.130.10.10">
    <property type="entry name" value="YVTN repeat-like/Quinoprotein amine dehydrogenase"/>
    <property type="match status" value="2"/>
</dbReference>
<dbReference type="GO" id="GO:0045504">
    <property type="term" value="F:dynein heavy chain binding"/>
    <property type="evidence" value="ECO:0007669"/>
    <property type="project" value="TreeGrafter"/>
</dbReference>
<evidence type="ECO:0000256" key="10">
    <source>
        <dbReference type="ARBA" id="ARBA00023017"/>
    </source>
</evidence>
<dbReference type="FunFam" id="2.130.10.10:FF:000095">
    <property type="entry name" value="Cytoplasmic dynein 1 intermediate chain 2"/>
    <property type="match status" value="1"/>
</dbReference>
<feature type="compositionally biased region" description="Basic and acidic residues" evidence="17">
    <location>
        <begin position="164"/>
        <end position="188"/>
    </location>
</feature>
<dbReference type="GO" id="GO:0010970">
    <property type="term" value="P:transport along microtubule"/>
    <property type="evidence" value="ECO:0007669"/>
    <property type="project" value="TreeGrafter"/>
</dbReference>
<keyword evidence="12" id="KW-0206">Cytoskeleton</keyword>
<dbReference type="Pfam" id="PF00400">
    <property type="entry name" value="WD40"/>
    <property type="match status" value="1"/>
</dbReference>
<keyword evidence="9" id="KW-0007">Acetylation</keyword>
<evidence type="ECO:0000256" key="9">
    <source>
        <dbReference type="ARBA" id="ARBA00022990"/>
    </source>
</evidence>
<dbReference type="InterPro" id="IPR025956">
    <property type="entry name" value="DYNC1I1/DYNC1I2"/>
</dbReference>
<evidence type="ECO:0000256" key="14">
    <source>
        <dbReference type="ARBA" id="ARBA00042023"/>
    </source>
</evidence>
<evidence type="ECO:0000256" key="4">
    <source>
        <dbReference type="ARBA" id="ARBA00022490"/>
    </source>
</evidence>
<evidence type="ECO:0000256" key="8">
    <source>
        <dbReference type="ARBA" id="ARBA00022737"/>
    </source>
</evidence>
<dbReference type="KEGG" id="mcal:110290405"/>
<evidence type="ECO:0000313" key="18">
    <source>
        <dbReference type="Proteomes" id="UP000515126"/>
    </source>
</evidence>
<dbReference type="Pfam" id="PF11540">
    <property type="entry name" value="Dynein_IC2"/>
    <property type="match status" value="1"/>
</dbReference>
<keyword evidence="18" id="KW-1185">Reference proteome</keyword>
<evidence type="ECO:0000256" key="2">
    <source>
        <dbReference type="ARBA" id="ARBA00011059"/>
    </source>
</evidence>
<feature type="compositionally biased region" description="Basic and acidic residues" evidence="17">
    <location>
        <begin position="20"/>
        <end position="43"/>
    </location>
</feature>
<keyword evidence="5" id="KW-0597">Phosphoprotein</keyword>
<sequence>MSDKSDLKAELERKKQRLAQIREEKKRKEEERKKKETDQKKEAAVSVQEESDLEKKRREAEALLQSMGLTTDSPIVPPPMSPSSKSVSTPSEAGSQDSGDGAVGSRRGPIKLGMAKITQVDFPPREIVTYTKETQTPVAAQPKEDEEEEDDVATPKPAVEPEEEKTLKTDEENDSKAPPHELTEEEKQQILHSEEFLSFFDHSTRIVERALSEQINIFFDYSGRDLEDKEGEIQAGAKLSLNRQFFDERWSKHRVVSCLDWSSQYPELLVASYNNNEEAPHEPDGVALVWNMKYKKTTPEYVFHCQSAVMSATFAKFHPNLVVGGTYSGQIVLWDNRSNKRTPVQRTPLSAAAHTHPVYCVNVVGTQNAHNLISISTDGKICSWSLDMLSHPQDSMELVHKQSKAVAVTSMSFPVGDVNNFVVGSEEGSVYTACRHGSKAGISEMFEGHQGPITGIHCHAAVGAVDFSHLFVTSSFDWTVKLWTTKNNKPLYSFEDNSDYVYDVMWSPTHPALFACVDGMGRLDLWNLNNDTEVPTASISVEGNPALNRVRWTHSGREIAVGDSEGQIVIYDVGEQIAVPRNDEWARFGRTLAEINANRADAEEEAATRIPA</sequence>
<dbReference type="GeneID" id="110290405"/>
<keyword evidence="4" id="KW-0963">Cytoplasm</keyword>
<evidence type="ECO:0000313" key="20">
    <source>
        <dbReference type="RefSeq" id="XP_029327740.1"/>
    </source>
</evidence>
<evidence type="ECO:0000256" key="7">
    <source>
        <dbReference type="ARBA" id="ARBA00022701"/>
    </source>
</evidence>
<evidence type="ECO:0000256" key="3">
    <source>
        <dbReference type="ARBA" id="ARBA00022448"/>
    </source>
</evidence>
<dbReference type="AlphaFoldDB" id="A0A6P5PE57"/>
<dbReference type="FunFam" id="2.130.10.10:FF:000026">
    <property type="entry name" value="cytoplasmic dynein 1 intermediate chain 2 isoform X2"/>
    <property type="match status" value="1"/>
</dbReference>
<keyword evidence="7" id="KW-0493">Microtubule</keyword>
<evidence type="ECO:0000256" key="11">
    <source>
        <dbReference type="ARBA" id="ARBA00023175"/>
    </source>
</evidence>
<evidence type="ECO:0000313" key="19">
    <source>
        <dbReference type="RefSeq" id="XP_021012589.1"/>
    </source>
</evidence>
<comment type="similarity">
    <text evidence="2">Belongs to the dynein intermediate chain family.</text>
</comment>
<dbReference type="InterPro" id="IPR050687">
    <property type="entry name" value="Dynein_IC"/>
</dbReference>
<dbReference type="GO" id="GO:0045503">
    <property type="term" value="F:dynein light chain binding"/>
    <property type="evidence" value="ECO:0007669"/>
    <property type="project" value="TreeGrafter"/>
</dbReference>
<dbReference type="RefSeq" id="XP_021012589.1">
    <property type="nucleotide sequence ID" value="XM_021156930.1"/>
</dbReference>
<evidence type="ECO:0000256" key="6">
    <source>
        <dbReference type="ARBA" id="ARBA00022574"/>
    </source>
</evidence>
<dbReference type="PANTHER" id="PTHR12442:SF37">
    <property type="entry name" value="CYTOPLASMIC DYNEIN 1 INTERMEDIATE CHAIN 2"/>
    <property type="match status" value="1"/>
</dbReference>
<keyword evidence="3" id="KW-0813">Transport</keyword>
<comment type="subcellular location">
    <subcellularLocation>
        <location evidence="1">Cytoplasm</location>
        <location evidence="1">Cytoskeleton</location>
    </subcellularLocation>
</comment>
<evidence type="ECO:0000256" key="5">
    <source>
        <dbReference type="ARBA" id="ARBA00022553"/>
    </source>
</evidence>
<evidence type="ECO:0000256" key="17">
    <source>
        <dbReference type="SAM" id="MobiDB-lite"/>
    </source>
</evidence>
<accession>A0A6P5PE57</accession>
<comment type="function">
    <text evidence="16">Acts as one of several non-catalytic accessory components of the cytoplasmic dynein 1 complex that are thought to be involved in linking dynein to cargos and to adapter proteins that regulate dynein function. Cytoplasmic dynein 1 acts as a motor for the intracellular retrograde motility of vesicles and organelles along microtubules. The intermediate chains mediate the binding of dynein to dynactin via its 150 kDa component (p150-glued) DCTN1. Involved in membrane-transport, such as Golgi apparatus, late endosomes and lysosomes.</text>
</comment>
<protein>
    <recommendedName>
        <fullName evidence="13">Cytoplasmic dynein 1 intermediate chain 2</fullName>
    </recommendedName>
    <alternativeName>
        <fullName evidence="14">Cytoplasmic dynein intermediate chain 2</fullName>
    </alternativeName>
    <alternativeName>
        <fullName evidence="15">Dynein intermediate chain 2, cytosolic</fullName>
    </alternativeName>
</protein>
<evidence type="ECO:0000256" key="15">
    <source>
        <dbReference type="ARBA" id="ARBA00042966"/>
    </source>
</evidence>
<feature type="region of interest" description="Disordered" evidence="17">
    <location>
        <begin position="1"/>
        <end position="188"/>
    </location>
</feature>
<evidence type="ECO:0000256" key="13">
    <source>
        <dbReference type="ARBA" id="ARBA00040292"/>
    </source>
</evidence>
<dbReference type="RefSeq" id="XP_029327740.1">
    <property type="nucleotide sequence ID" value="XM_029471880.1"/>
</dbReference>
<evidence type="ECO:0000256" key="1">
    <source>
        <dbReference type="ARBA" id="ARBA00004245"/>
    </source>
</evidence>
<organism evidence="18 19">
    <name type="scientific">Mus caroli</name>
    <name type="common">Ryukyu mouse</name>
    <name type="synonym">Ricefield mouse</name>
    <dbReference type="NCBI Taxonomy" id="10089"/>
    <lineage>
        <taxon>Eukaryota</taxon>
        <taxon>Metazoa</taxon>
        <taxon>Chordata</taxon>
        <taxon>Craniata</taxon>
        <taxon>Vertebrata</taxon>
        <taxon>Euteleostomi</taxon>
        <taxon>Mammalia</taxon>
        <taxon>Eutheria</taxon>
        <taxon>Euarchontoglires</taxon>
        <taxon>Glires</taxon>
        <taxon>Rodentia</taxon>
        <taxon>Myomorpha</taxon>
        <taxon>Muroidea</taxon>
        <taxon>Muridae</taxon>
        <taxon>Murinae</taxon>
        <taxon>Mus</taxon>
        <taxon>Mus</taxon>
    </lineage>
</organism>
<dbReference type="Proteomes" id="UP000515126">
    <property type="component" value="Chromosome 2"/>
</dbReference>